<comment type="caution">
    <text evidence="5">The sequence shown here is derived from an EMBL/GenBank/DDBJ whole genome shotgun (WGS) entry which is preliminary data.</text>
</comment>
<evidence type="ECO:0000256" key="1">
    <source>
        <dbReference type="ARBA" id="ARBA00022574"/>
    </source>
</evidence>
<name>A0A6L2QE53_COPFO</name>
<evidence type="ECO:0000313" key="6">
    <source>
        <dbReference type="Proteomes" id="UP000502823"/>
    </source>
</evidence>
<dbReference type="EMBL" id="BLKM01002183">
    <property type="protein sequence ID" value="GFG40487.1"/>
    <property type="molecule type" value="Genomic_DNA"/>
</dbReference>
<organism evidence="5 6">
    <name type="scientific">Coptotermes formosanus</name>
    <name type="common">Formosan subterranean termite</name>
    <dbReference type="NCBI Taxonomy" id="36987"/>
    <lineage>
        <taxon>Eukaryota</taxon>
        <taxon>Metazoa</taxon>
        <taxon>Ecdysozoa</taxon>
        <taxon>Arthropoda</taxon>
        <taxon>Hexapoda</taxon>
        <taxon>Insecta</taxon>
        <taxon>Pterygota</taxon>
        <taxon>Neoptera</taxon>
        <taxon>Polyneoptera</taxon>
        <taxon>Dictyoptera</taxon>
        <taxon>Blattodea</taxon>
        <taxon>Blattoidea</taxon>
        <taxon>Termitoidae</taxon>
        <taxon>Rhinotermitidae</taxon>
        <taxon>Coptotermes</taxon>
    </lineage>
</organism>
<dbReference type="Pfam" id="PF15787">
    <property type="entry name" value="DUF4704"/>
    <property type="match status" value="1"/>
</dbReference>
<reference evidence="6" key="1">
    <citation type="submission" date="2020-01" db="EMBL/GenBank/DDBJ databases">
        <title>Draft genome sequence of the Termite Coptotermes fromosanus.</title>
        <authorList>
            <person name="Itakura S."/>
            <person name="Yosikawa Y."/>
            <person name="Umezawa K."/>
        </authorList>
    </citation>
    <scope>NUCLEOTIDE SEQUENCE [LARGE SCALE GENOMIC DNA]</scope>
</reference>
<gene>
    <name evidence="5" type="ORF">Cfor_06499</name>
</gene>
<dbReference type="InterPro" id="IPR051944">
    <property type="entry name" value="BEACH_domain_protein"/>
</dbReference>
<dbReference type="PANTHER" id="PTHR46108">
    <property type="entry name" value="BLUE CHEESE"/>
    <property type="match status" value="1"/>
</dbReference>
<feature type="non-terminal residue" evidence="5">
    <location>
        <position position="1641"/>
    </location>
</feature>
<evidence type="ECO:0000256" key="2">
    <source>
        <dbReference type="SAM" id="MobiDB-lite"/>
    </source>
</evidence>
<proteinExistence type="predicted"/>
<dbReference type="InterPro" id="IPR031570">
    <property type="entry name" value="NBEA/BDCP_DUF4704"/>
</dbReference>
<feature type="domain" description="DUF4704" evidence="3">
    <location>
        <begin position="972"/>
        <end position="1133"/>
    </location>
</feature>
<dbReference type="InterPro" id="IPR056252">
    <property type="entry name" value="Alfy-like_Arm-like"/>
</dbReference>
<accession>A0A6L2QE53</accession>
<dbReference type="PANTHER" id="PTHR46108:SF4">
    <property type="entry name" value="BLUE CHEESE"/>
    <property type="match status" value="1"/>
</dbReference>
<feature type="region of interest" description="Disordered" evidence="2">
    <location>
        <begin position="439"/>
        <end position="459"/>
    </location>
</feature>
<evidence type="ECO:0000259" key="3">
    <source>
        <dbReference type="Pfam" id="PF15787"/>
    </source>
</evidence>
<protein>
    <submittedName>
        <fullName evidence="5">Uncharacterized protein</fullName>
    </submittedName>
</protein>
<feature type="domain" description="Alfy-like armadillo-like repeat" evidence="4">
    <location>
        <begin position="264"/>
        <end position="374"/>
    </location>
</feature>
<evidence type="ECO:0000259" key="4">
    <source>
        <dbReference type="Pfam" id="PF23295"/>
    </source>
</evidence>
<sequence>MGSLFQMLGFALPQPSGRGASVRNIQAFQVLQSVFLKSNSAVLCCTILDAISSVYHSDNANYFILEGQHTLSQFAEKIHLKPQEIQEKFFQLLEFIVFQLNFVPCKELISLSILLRGQTSVSCSIICMQTLLSILRHNAIFKNVYREVGILEVFVTCLHRYAALLKEKKQAEDQGKEYEIPQQNEMLGMLVIEALTLLLSGNTKNADVFRESGGARCAHNLVPYPECRQQVLGIVRELVLSPGGDDDMGTLLGMMHSAPPSALQLKAHILKSLLMCLRESHRTRTVFRKVGGFVYVMSVLVSMEGCLHGEPVSPWDEIPVSQVLNLLHMVFNTVTVAMRFEPANAKFFHQEICLTSLCDTLRLLGCFSSQQYLDEYDEITAAREENTFHNLFTSNILEPSIPSHIPVELSYACIVLRLLYDVALDAYDKSNLTATVSFKSPTHRRHPSESHKVLDSPGGGKRAAVTSLNLTPPAPDPIIVHPGVVVAMLHLLPSIYHVQETQVSLTLQMYASEVLKSLVRSERNQQVMCEAGLPGQLLAIGRLALEDETHPIHPPLQYMFERLAAQTLEPRDLRDFLRLGEPLCCIPMDSIETRPPHRKPGGPVPLTRVKTLVSMTTPRDFRATHGSATLPPFVEFDMSAEGFGCLYLPSVAPQSPAGPSVVAVGAIGAFDNNVVGGIGSGDRMFPPQTGLSYSTWICVDKFSDPRTDPHCVRLLTLVRNIHCGRDDHLVCLAMVMSARDKAVIVTTQETVMPHNIGEWEPEPTGDSGARVWCPDLLQEGQWHHLVFVLNRAVLKNSSFSIYVDGQHVHTQKLHYISQNPGGGAANLTVASSVYGFIGTPPAWRRYSRLAWKQGPCHLVEEVLSPQVVIKLYQLGPQYMGSLQAPELNGTEPLPALVLEEKVIFGLNAKAVSQLTLAKIRKVYSRADNKAIAKQLGMSSHENATPIRILHNSAGHLGGPARSLGGVVIGYLGVRVFSPRPVAKMIENVGGCSVLLGLIAMAQDVESLYAAVKALVCVVRTNRAVQLEMDRCRGYQTLAMLLRRKRPLLNSHILHLTFSLVGTVDSGRESSSIPNITAFQDLLCDIEVWHEAPGELQRSLFEHLYELVAESSEKRTNLRIVRDLGLVQRLLLILAEVNSGPTRHVLMSLLGVLLGGQPRASDLLLFGQFVAATLPIFPGANEKNLVLLEAAHTTSTVPCEQGEGGEKADRDSDSSSNIVLRNRCLQLLHSLLFTPRNTVSLGFCEEVAQVLGLDWVLLFLQGYVHPTTVVWGLRILVVLCSCSPLLQKFREGSSNGGWLRDTELVLQNKMALLGASTPKSGGPREVKSEALHVPGFQRLNWLLPQHIDVPEVYFLLMALMMGQPVKLLPADSSKLDLDSVWNFMFGVPASQSVTSVAGKVSLCPEAVMVLLAMVRAMLNQEGKSPDSLPEWLRDYPVTIIQFLFFLYHNMADFMPVFMGGDVLGALAGTLFPRQPGSETGSGSSTPSDEPKVAVLVRSPSKDASLSSHPARKFVMDFLRVIVVDSLSLPVSGKGPPAIDLVLEASPDTASMAQQTRFQTEVLGTLMEHLLAADVLIGEQAALPIVPGGSPQYIAPNVCYLAARIVDKLWQGTFAKDPHEVFDFVVKLISQAKRRSPGQFPLE</sequence>
<dbReference type="InParanoid" id="A0A6L2QE53"/>
<dbReference type="OrthoDB" id="10018316at2759"/>
<dbReference type="InterPro" id="IPR016024">
    <property type="entry name" value="ARM-type_fold"/>
</dbReference>
<dbReference type="SUPFAM" id="SSF48371">
    <property type="entry name" value="ARM repeat"/>
    <property type="match status" value="2"/>
</dbReference>
<keyword evidence="6" id="KW-1185">Reference proteome</keyword>
<dbReference type="Pfam" id="PF23295">
    <property type="entry name" value="Arm_4"/>
    <property type="match status" value="1"/>
</dbReference>
<keyword evidence="1" id="KW-0853">WD repeat</keyword>
<dbReference type="SUPFAM" id="SSF49899">
    <property type="entry name" value="Concanavalin A-like lectins/glucanases"/>
    <property type="match status" value="1"/>
</dbReference>
<evidence type="ECO:0000313" key="5">
    <source>
        <dbReference type="EMBL" id="GFG40487.1"/>
    </source>
</evidence>
<dbReference type="Proteomes" id="UP000502823">
    <property type="component" value="Unassembled WGS sequence"/>
</dbReference>
<dbReference type="Gene3D" id="2.60.120.200">
    <property type="match status" value="1"/>
</dbReference>
<dbReference type="InterPro" id="IPR013320">
    <property type="entry name" value="ConA-like_dom_sf"/>
</dbReference>